<dbReference type="GO" id="GO:0008171">
    <property type="term" value="F:O-methyltransferase activity"/>
    <property type="evidence" value="ECO:0007669"/>
    <property type="project" value="TreeGrafter"/>
</dbReference>
<dbReference type="SUPFAM" id="SSF53335">
    <property type="entry name" value="S-adenosyl-L-methionine-dependent methyltransferases"/>
    <property type="match status" value="1"/>
</dbReference>
<dbReference type="Pfam" id="PF05050">
    <property type="entry name" value="Methyltransf_21"/>
    <property type="match status" value="1"/>
</dbReference>
<organism evidence="2 3">
    <name type="scientific">Chryseobacterium shigense</name>
    <dbReference type="NCBI Taxonomy" id="297244"/>
    <lineage>
        <taxon>Bacteria</taxon>
        <taxon>Pseudomonadati</taxon>
        <taxon>Bacteroidota</taxon>
        <taxon>Flavobacteriia</taxon>
        <taxon>Flavobacteriales</taxon>
        <taxon>Weeksellaceae</taxon>
        <taxon>Chryseobacterium group</taxon>
        <taxon>Chryseobacterium</taxon>
    </lineage>
</organism>
<proteinExistence type="predicted"/>
<sequence>MLFVKQSRMSLYQQIAEKLQYISPSFYKKRYFKNLNHLTETNFSARNVEPELVWIKEYLPKNAVILDIGANVGTFLYQLESKLNHENIYGFEPNKKLYRRLKRLFPAMRIFPLALSDENTTAEFKVPIINGRQIASRGTLNTSYKEKGEEKSYTEKVKVIKLDEWAAIEHFDRLDFIKIDVEGNEMKTLSGAKEIIKQFLPTLMVEMEQRHHDNPIWNDISEVKNWGYEAQYLNRNSFKLELLTEEILTHNTNDEKNKTSYINNIIFTPKNH</sequence>
<dbReference type="Proteomes" id="UP000186373">
    <property type="component" value="Unassembled WGS sequence"/>
</dbReference>
<dbReference type="EMBL" id="FTNY01000002">
    <property type="protein sequence ID" value="SIS33393.1"/>
    <property type="molecule type" value="Genomic_DNA"/>
</dbReference>
<dbReference type="InterPro" id="IPR053188">
    <property type="entry name" value="FkbM_Methyltransferase"/>
</dbReference>
<dbReference type="GO" id="GO:0032259">
    <property type="term" value="P:methylation"/>
    <property type="evidence" value="ECO:0007669"/>
    <property type="project" value="UniProtKB-KW"/>
</dbReference>
<dbReference type="InterPro" id="IPR029063">
    <property type="entry name" value="SAM-dependent_MTases_sf"/>
</dbReference>
<keyword evidence="2" id="KW-0489">Methyltransferase</keyword>
<dbReference type="NCBIfam" id="TIGR01444">
    <property type="entry name" value="fkbM_fam"/>
    <property type="match status" value="1"/>
</dbReference>
<evidence type="ECO:0000313" key="2">
    <source>
        <dbReference type="EMBL" id="SIS33393.1"/>
    </source>
</evidence>
<dbReference type="PANTHER" id="PTHR36973">
    <property type="entry name" value="SLL1456 PROTEIN-RELATED"/>
    <property type="match status" value="1"/>
</dbReference>
<dbReference type="AlphaFoldDB" id="A0A1N7I8M2"/>
<dbReference type="Gene3D" id="3.40.50.150">
    <property type="entry name" value="Vaccinia Virus protein VP39"/>
    <property type="match status" value="1"/>
</dbReference>
<accession>A0A1N7I8M2</accession>
<dbReference type="PANTHER" id="PTHR36973:SF4">
    <property type="entry name" value="NODULATION PROTEIN"/>
    <property type="match status" value="1"/>
</dbReference>
<reference evidence="3" key="1">
    <citation type="submission" date="2017-01" db="EMBL/GenBank/DDBJ databases">
        <authorList>
            <person name="Varghese N."/>
            <person name="Submissions S."/>
        </authorList>
    </citation>
    <scope>NUCLEOTIDE SEQUENCE [LARGE SCALE GENOMIC DNA]</scope>
    <source>
        <strain evidence="3">DSM 17126</strain>
    </source>
</reference>
<dbReference type="InterPro" id="IPR006342">
    <property type="entry name" value="FkbM_mtfrase"/>
</dbReference>
<evidence type="ECO:0000259" key="1">
    <source>
        <dbReference type="Pfam" id="PF05050"/>
    </source>
</evidence>
<keyword evidence="3" id="KW-1185">Reference proteome</keyword>
<feature type="domain" description="Methyltransferase FkbM" evidence="1">
    <location>
        <begin position="67"/>
        <end position="228"/>
    </location>
</feature>
<gene>
    <name evidence="2" type="ORF">SAMN05421639_102613</name>
</gene>
<name>A0A1N7I8M2_9FLAO</name>
<protein>
    <submittedName>
        <fullName evidence="2">Methyltransferase, FkbM family</fullName>
    </submittedName>
</protein>
<evidence type="ECO:0000313" key="3">
    <source>
        <dbReference type="Proteomes" id="UP000186373"/>
    </source>
</evidence>
<keyword evidence="2" id="KW-0808">Transferase</keyword>